<gene>
    <name evidence="2" type="ORF">FOB72_29875</name>
</gene>
<dbReference type="Gene3D" id="3.30.1540.10">
    <property type="entry name" value="formyl-coa transferase, domain 3"/>
    <property type="match status" value="1"/>
</dbReference>
<dbReference type="InterPro" id="IPR044855">
    <property type="entry name" value="CoA-Trfase_III_dom3_sf"/>
</dbReference>
<dbReference type="RefSeq" id="WP_150376846.1">
    <property type="nucleotide sequence ID" value="NZ_CP044067.1"/>
</dbReference>
<dbReference type="InterPro" id="IPR003673">
    <property type="entry name" value="CoA-Trfase_fam_III"/>
</dbReference>
<dbReference type="InterPro" id="IPR023606">
    <property type="entry name" value="CoA-Trfase_III_dom_1_sf"/>
</dbReference>
<dbReference type="InterPro" id="IPR050483">
    <property type="entry name" value="CoA-transferase_III_domain"/>
</dbReference>
<dbReference type="OrthoDB" id="5294844at2"/>
<dbReference type="Pfam" id="PF02515">
    <property type="entry name" value="CoA_transf_3"/>
    <property type="match status" value="1"/>
</dbReference>
<dbReference type="PANTHER" id="PTHR48207:SF3">
    <property type="entry name" value="SUCCINATE--HYDROXYMETHYLGLUTARATE COA-TRANSFERASE"/>
    <property type="match status" value="1"/>
</dbReference>
<reference evidence="2 3" key="1">
    <citation type="submission" date="2019-09" db="EMBL/GenBank/DDBJ databases">
        <title>FDA dAtabase for Regulatory Grade micrObial Sequences (FDA-ARGOS): Supporting development and validation of Infectious Disease Dx tests.</title>
        <authorList>
            <person name="Sciortino C."/>
            <person name="Tallon L."/>
            <person name="Sadzewicz L."/>
            <person name="Vavikolanu K."/>
            <person name="Mehta A."/>
            <person name="Aluvathingal J."/>
            <person name="Nadendla S."/>
            <person name="Nandy P."/>
            <person name="Geyer C."/>
            <person name="Yan Y."/>
            <person name="Sichtig H."/>
        </authorList>
    </citation>
    <scope>NUCLEOTIDE SEQUENCE [LARGE SCALE GENOMIC DNA]</scope>
    <source>
        <strain evidence="2 3">FDAARGOS_664</strain>
    </source>
</reference>
<proteinExistence type="predicted"/>
<name>A0A5P2HDL2_9BURK</name>
<evidence type="ECO:0000313" key="2">
    <source>
        <dbReference type="EMBL" id="QET06126.1"/>
    </source>
</evidence>
<accession>A0A5P2HDL2</accession>
<dbReference type="GO" id="GO:0008410">
    <property type="term" value="F:CoA-transferase activity"/>
    <property type="evidence" value="ECO:0007669"/>
    <property type="project" value="TreeGrafter"/>
</dbReference>
<dbReference type="PANTHER" id="PTHR48207">
    <property type="entry name" value="SUCCINATE--HYDROXYMETHYLGLUTARATE COA-TRANSFERASE"/>
    <property type="match status" value="1"/>
</dbReference>
<organism evidence="2 3">
    <name type="scientific">Cupriavidus pauculus</name>
    <dbReference type="NCBI Taxonomy" id="82633"/>
    <lineage>
        <taxon>Bacteria</taxon>
        <taxon>Pseudomonadati</taxon>
        <taxon>Pseudomonadota</taxon>
        <taxon>Betaproteobacteria</taxon>
        <taxon>Burkholderiales</taxon>
        <taxon>Burkholderiaceae</taxon>
        <taxon>Cupriavidus</taxon>
    </lineage>
</organism>
<keyword evidence="1 2" id="KW-0808">Transferase</keyword>
<sequence length="419" mass="44869">MELHYKSGAALAGIRVLDMGAALGNYCAKLFADLGADVVLVEPAGGTRTRAMAPFLEGRTDAEASLYFQYNNTNKRSIGLDLDTAQGKALFRQLVADTDLLIECAVPGEMDALGLGYATLRAWNPRLVMTSITPFGQTGPYAGWKGEDLVAMAMGGMMSLGGYVDSPPMVPFGYQGIAAANLFAAVASLAALHEAEASGAGQYIDVSMQECIVMGMENAVQFFDLEGTIRGRTAGRQREAGSGVFRCKDGYIYLMAAGVGANRFWGNTVEWLAEEGIEGVEALRDERWSNRDYLSTKEAKETFARVFNGFALRYTKAELYQRGQARRIPIAPVSTPADVLDSEQLAARGFFLDVGPEAFGEGAFTTAGKFPGAPYRFGATPWRLERLAPRLGQHTAEILSGLGISGPAQAALFDAGVVQ</sequence>
<dbReference type="AlphaFoldDB" id="A0A5P2HDL2"/>
<dbReference type="Proteomes" id="UP000322822">
    <property type="component" value="Chromosome 2"/>
</dbReference>
<dbReference type="EMBL" id="CP044067">
    <property type="protein sequence ID" value="QET06126.1"/>
    <property type="molecule type" value="Genomic_DNA"/>
</dbReference>
<evidence type="ECO:0000313" key="3">
    <source>
        <dbReference type="Proteomes" id="UP000322822"/>
    </source>
</evidence>
<dbReference type="Gene3D" id="3.40.50.10540">
    <property type="entry name" value="Crotonobetainyl-coa:carnitine coa-transferase, domain 1"/>
    <property type="match status" value="1"/>
</dbReference>
<protein>
    <submittedName>
        <fullName evidence="2">CoA transferase</fullName>
    </submittedName>
</protein>
<evidence type="ECO:0000256" key="1">
    <source>
        <dbReference type="ARBA" id="ARBA00022679"/>
    </source>
</evidence>
<dbReference type="SUPFAM" id="SSF89796">
    <property type="entry name" value="CoA-transferase family III (CaiB/BaiF)"/>
    <property type="match status" value="1"/>
</dbReference>